<dbReference type="GO" id="GO:0019288">
    <property type="term" value="P:isopentenyl diphosphate biosynthetic process, methylerythritol 4-phosphate pathway"/>
    <property type="evidence" value="ECO:0007669"/>
    <property type="project" value="TreeGrafter"/>
</dbReference>
<dbReference type="RefSeq" id="WP_161261821.1">
    <property type="nucleotide sequence ID" value="NZ_JAFBDC010000013.1"/>
</dbReference>
<dbReference type="Proteomes" id="UP000471031">
    <property type="component" value="Unassembled WGS sequence"/>
</dbReference>
<dbReference type="InterPro" id="IPR005477">
    <property type="entry name" value="Dxylulose-5-P_synthase"/>
</dbReference>
<keyword evidence="4 11" id="KW-0808">Transferase</keyword>
<comment type="cofactor">
    <cofactor evidence="11">
        <name>Mg(2+)</name>
        <dbReference type="ChEBI" id="CHEBI:18420"/>
    </cofactor>
    <text evidence="11">Binds 1 Mg(2+) ion per subunit.</text>
</comment>
<dbReference type="GO" id="GO:0016114">
    <property type="term" value="P:terpenoid biosynthetic process"/>
    <property type="evidence" value="ECO:0007669"/>
    <property type="project" value="UniProtKB-UniRule"/>
</dbReference>
<feature type="domain" description="Transketolase-like pyrimidine-binding" evidence="12">
    <location>
        <begin position="316"/>
        <end position="480"/>
    </location>
</feature>
<evidence type="ECO:0000259" key="12">
    <source>
        <dbReference type="SMART" id="SM00861"/>
    </source>
</evidence>
<evidence type="ECO:0000256" key="8">
    <source>
        <dbReference type="ARBA" id="ARBA00023052"/>
    </source>
</evidence>
<protein>
    <recommendedName>
        <fullName evidence="11">1-deoxy-D-xylulose-5-phosphate synthase</fullName>
        <ecNumber evidence="11">2.2.1.7</ecNumber>
    </recommendedName>
    <alternativeName>
        <fullName evidence="11">1-deoxyxylulose-5-phosphate synthase</fullName>
        <shortName evidence="11">DXP synthase</shortName>
        <shortName evidence="11">DXPS</shortName>
    </alternativeName>
</protein>
<reference evidence="13 14" key="1">
    <citation type="submission" date="2020-01" db="EMBL/GenBank/DDBJ databases">
        <title>Whole genome sequence of Heliobacterium gestii DSM 11169.</title>
        <authorList>
            <person name="Kyndt J.A."/>
            <person name="Meyer T.E."/>
        </authorList>
    </citation>
    <scope>NUCLEOTIDE SEQUENCE [LARGE SCALE GENOMIC DNA]</scope>
    <source>
        <strain evidence="13 14">DSM 11169</strain>
    </source>
</reference>
<gene>
    <name evidence="11 13" type="primary">dxs</name>
    <name evidence="13" type="ORF">GTO89_09340</name>
</gene>
<dbReference type="EC" id="2.2.1.7" evidence="11"/>
<sequence>MTQILGQISKPGDLQKLTAAELEQLAGEIREVIIQTTSQNGGHLAPNLGVVELTMALHLVFQSPKDKIVWDVGHQSYVHKLLTGRYDRFHTLRRYHGMAGFPKRSESEHDIYNTGHSSTSISAALGLAFARDLKKEEGAVIAVIGDGALTGGIALEALNHAGHAGNDMIVVLNDNEKSIADNVGAMSTYLSRIRTDPRYFRNKEEVEEMVRRIPSIGNHVLKVMEKMKDGFKHLVVPGILFEELGFSYLGPIDGHNLTQLREVLTNARRLKGPILVHVLTKKGKGYGPAENNPSVFHGVGPFDVETGKVKKNPGPPTYTQVFSDTLLRLARQDDRIVGVTAAMPDGTGMTPFARAFPSRFFDVGIAEQHAVNMSAALALQGLRPVVAIYSTFLQRAYDQVFHDVCLQRAPVVFAIDRGGIVGDDGETHHGLFDIAFLRHIPELVMMAPKDENELQHMVHTALRHEGPVSIRYPRGGGVGVALDEELTELSLGKGELVRQGSDVTIVAIGAMVAVAEKAADQLEAEGIRAAVVNARFIKPLDKELLLKQARETGKIVTVEEHVLAGGFGSAVLEMLEMEGVDCAVKRIGIPDEYVQHGTVAVLREDYGLTAANVAAAARELADTDRAWTSIRKAPPAPIKIAFRGESR</sequence>
<name>A0A845LCF0_HELGE</name>
<dbReference type="NCBIfam" id="NF003933">
    <property type="entry name" value="PRK05444.2-2"/>
    <property type="match status" value="1"/>
</dbReference>
<dbReference type="InterPro" id="IPR020826">
    <property type="entry name" value="Transketolase_BS"/>
</dbReference>
<evidence type="ECO:0000256" key="7">
    <source>
        <dbReference type="ARBA" id="ARBA00022977"/>
    </source>
</evidence>
<comment type="pathway">
    <text evidence="1 11">Metabolic intermediate biosynthesis; 1-deoxy-D-xylulose 5-phosphate biosynthesis; 1-deoxy-D-xylulose 5-phosphate from D-glyceraldehyde 3-phosphate and pyruvate: step 1/1.</text>
</comment>
<evidence type="ECO:0000256" key="3">
    <source>
        <dbReference type="ARBA" id="ARBA00011738"/>
    </source>
</evidence>
<comment type="function">
    <text evidence="10 11">Catalyzes the acyloin condensation reaction between C atoms 2 and 3 of pyruvate and glyceraldehyde 3-phosphate to yield 1-deoxy-D-xylulose-5-phosphate (DXP).</text>
</comment>
<evidence type="ECO:0000256" key="2">
    <source>
        <dbReference type="ARBA" id="ARBA00011081"/>
    </source>
</evidence>
<dbReference type="InterPro" id="IPR029061">
    <property type="entry name" value="THDP-binding"/>
</dbReference>
<evidence type="ECO:0000313" key="13">
    <source>
        <dbReference type="EMBL" id="MZP43241.1"/>
    </source>
</evidence>
<evidence type="ECO:0000256" key="4">
    <source>
        <dbReference type="ARBA" id="ARBA00022679"/>
    </source>
</evidence>
<dbReference type="CDD" id="cd02007">
    <property type="entry name" value="TPP_DXS"/>
    <property type="match status" value="1"/>
</dbReference>
<dbReference type="AlphaFoldDB" id="A0A845LCF0"/>
<organism evidence="13 14">
    <name type="scientific">Heliomicrobium gestii</name>
    <name type="common">Heliobacterium gestii</name>
    <dbReference type="NCBI Taxonomy" id="2699"/>
    <lineage>
        <taxon>Bacteria</taxon>
        <taxon>Bacillati</taxon>
        <taxon>Bacillota</taxon>
        <taxon>Clostridia</taxon>
        <taxon>Eubacteriales</taxon>
        <taxon>Heliobacteriaceae</taxon>
        <taxon>Heliomicrobium</taxon>
    </lineage>
</organism>
<dbReference type="SUPFAM" id="SSF52922">
    <property type="entry name" value="TK C-terminal domain-like"/>
    <property type="match status" value="1"/>
</dbReference>
<evidence type="ECO:0000256" key="10">
    <source>
        <dbReference type="ARBA" id="ARBA00055605"/>
    </source>
</evidence>
<comment type="similarity">
    <text evidence="2 11">Belongs to the transketolase family. DXPS subfamily.</text>
</comment>
<keyword evidence="14" id="KW-1185">Reference proteome</keyword>
<evidence type="ECO:0000256" key="11">
    <source>
        <dbReference type="HAMAP-Rule" id="MF_00315"/>
    </source>
</evidence>
<evidence type="ECO:0000256" key="5">
    <source>
        <dbReference type="ARBA" id="ARBA00022723"/>
    </source>
</evidence>
<feature type="binding site" evidence="11">
    <location>
        <position position="367"/>
    </location>
    <ligand>
        <name>thiamine diphosphate</name>
        <dbReference type="ChEBI" id="CHEBI:58937"/>
    </ligand>
</feature>
<dbReference type="GO" id="GO:0030976">
    <property type="term" value="F:thiamine pyrophosphate binding"/>
    <property type="evidence" value="ECO:0007669"/>
    <property type="project" value="UniProtKB-UniRule"/>
</dbReference>
<dbReference type="SMART" id="SM00861">
    <property type="entry name" value="Transket_pyr"/>
    <property type="match status" value="1"/>
</dbReference>
<dbReference type="FunFam" id="3.40.50.970:FF:000005">
    <property type="entry name" value="1-deoxy-D-xylulose-5-phosphate synthase"/>
    <property type="match status" value="1"/>
</dbReference>
<evidence type="ECO:0000256" key="1">
    <source>
        <dbReference type="ARBA" id="ARBA00004980"/>
    </source>
</evidence>
<dbReference type="Gene3D" id="3.40.50.920">
    <property type="match status" value="1"/>
</dbReference>
<dbReference type="PANTHER" id="PTHR43322">
    <property type="entry name" value="1-D-DEOXYXYLULOSE 5-PHOSPHATE SYNTHASE-RELATED"/>
    <property type="match status" value="1"/>
</dbReference>
<dbReference type="SUPFAM" id="SSF52518">
    <property type="entry name" value="Thiamin diphosphate-binding fold (THDP-binding)"/>
    <property type="match status" value="2"/>
</dbReference>
<dbReference type="CDD" id="cd07033">
    <property type="entry name" value="TPP_PYR_DXS_TK_like"/>
    <property type="match status" value="1"/>
</dbReference>
<comment type="caution">
    <text evidence="13">The sequence shown here is derived from an EMBL/GenBank/DDBJ whole genome shotgun (WGS) entry which is preliminary data.</text>
</comment>
<evidence type="ECO:0000256" key="9">
    <source>
        <dbReference type="ARBA" id="ARBA00023229"/>
    </source>
</evidence>
<evidence type="ECO:0000313" key="14">
    <source>
        <dbReference type="Proteomes" id="UP000471031"/>
    </source>
</evidence>
<dbReference type="OrthoDB" id="9803371at2"/>
<keyword evidence="6 11" id="KW-0460">Magnesium</keyword>
<accession>A0A845LCF0</accession>
<comment type="subunit">
    <text evidence="3 11">Homodimer.</text>
</comment>
<dbReference type="GO" id="GO:0008661">
    <property type="term" value="F:1-deoxy-D-xylulose-5-phosphate synthase activity"/>
    <property type="evidence" value="ECO:0007669"/>
    <property type="project" value="UniProtKB-UniRule"/>
</dbReference>
<dbReference type="Gene3D" id="3.40.50.970">
    <property type="match status" value="2"/>
</dbReference>
<feature type="binding site" evidence="11">
    <location>
        <position position="146"/>
    </location>
    <ligand>
        <name>Mg(2+)</name>
        <dbReference type="ChEBI" id="CHEBI:18420"/>
    </ligand>
</feature>
<dbReference type="Pfam" id="PF02779">
    <property type="entry name" value="Transket_pyr"/>
    <property type="match status" value="1"/>
</dbReference>
<feature type="binding site" evidence="11">
    <location>
        <position position="175"/>
    </location>
    <ligand>
        <name>thiamine diphosphate</name>
        <dbReference type="ChEBI" id="CHEBI:58937"/>
    </ligand>
</feature>
<dbReference type="InterPro" id="IPR049557">
    <property type="entry name" value="Transketolase_CS"/>
</dbReference>
<dbReference type="InterPro" id="IPR033248">
    <property type="entry name" value="Transketolase_C"/>
</dbReference>
<keyword evidence="7 11" id="KW-0784">Thiamine biosynthesis</keyword>
<dbReference type="EMBL" id="WXEX01000007">
    <property type="protein sequence ID" value="MZP43241.1"/>
    <property type="molecule type" value="Genomic_DNA"/>
</dbReference>
<dbReference type="HAMAP" id="MF_00315">
    <property type="entry name" value="DXP_synth"/>
    <property type="match status" value="1"/>
</dbReference>
<dbReference type="GO" id="GO:0000287">
    <property type="term" value="F:magnesium ion binding"/>
    <property type="evidence" value="ECO:0007669"/>
    <property type="project" value="UniProtKB-UniRule"/>
</dbReference>
<comment type="cofactor">
    <cofactor evidence="11">
        <name>thiamine diphosphate</name>
        <dbReference type="ChEBI" id="CHEBI:58937"/>
    </cofactor>
    <text evidence="11">Binds 1 thiamine pyrophosphate per subunit.</text>
</comment>
<dbReference type="GO" id="GO:0009228">
    <property type="term" value="P:thiamine biosynthetic process"/>
    <property type="evidence" value="ECO:0007669"/>
    <property type="project" value="UniProtKB-UniRule"/>
</dbReference>
<keyword evidence="9 11" id="KW-0414">Isoprene biosynthesis</keyword>
<proteinExistence type="inferred from homology"/>
<feature type="binding site" evidence="11">
    <location>
        <begin position="115"/>
        <end position="117"/>
    </location>
    <ligand>
        <name>thiamine diphosphate</name>
        <dbReference type="ChEBI" id="CHEBI:58937"/>
    </ligand>
</feature>
<feature type="binding site" evidence="11">
    <location>
        <begin position="147"/>
        <end position="148"/>
    </location>
    <ligand>
        <name>thiamine diphosphate</name>
        <dbReference type="ChEBI" id="CHEBI:58937"/>
    </ligand>
</feature>
<dbReference type="PROSITE" id="PS00802">
    <property type="entry name" value="TRANSKETOLASE_2"/>
    <property type="match status" value="1"/>
</dbReference>
<evidence type="ECO:0000256" key="6">
    <source>
        <dbReference type="ARBA" id="ARBA00022842"/>
    </source>
</evidence>
<keyword evidence="8 11" id="KW-0786">Thiamine pyrophosphate</keyword>
<dbReference type="Pfam" id="PF13292">
    <property type="entry name" value="DXP_synthase_N"/>
    <property type="match status" value="1"/>
</dbReference>
<dbReference type="GO" id="GO:0005829">
    <property type="term" value="C:cytosol"/>
    <property type="evidence" value="ECO:0007669"/>
    <property type="project" value="TreeGrafter"/>
</dbReference>
<keyword evidence="5 11" id="KW-0479">Metal-binding</keyword>
<comment type="catalytic activity">
    <reaction evidence="11">
        <text>D-glyceraldehyde 3-phosphate + pyruvate + H(+) = 1-deoxy-D-xylulose 5-phosphate + CO2</text>
        <dbReference type="Rhea" id="RHEA:12605"/>
        <dbReference type="ChEBI" id="CHEBI:15361"/>
        <dbReference type="ChEBI" id="CHEBI:15378"/>
        <dbReference type="ChEBI" id="CHEBI:16526"/>
        <dbReference type="ChEBI" id="CHEBI:57792"/>
        <dbReference type="ChEBI" id="CHEBI:59776"/>
        <dbReference type="EC" id="2.2.1.7"/>
    </reaction>
</comment>
<dbReference type="InterPro" id="IPR009014">
    <property type="entry name" value="Transketo_C/PFOR_II"/>
</dbReference>
<dbReference type="NCBIfam" id="TIGR00204">
    <property type="entry name" value="dxs"/>
    <property type="match status" value="1"/>
</dbReference>
<dbReference type="PANTHER" id="PTHR43322:SF5">
    <property type="entry name" value="1-DEOXY-D-XYLULOSE-5-PHOSPHATE SYNTHASE, CHLOROPLASTIC"/>
    <property type="match status" value="1"/>
</dbReference>
<feature type="binding site" evidence="11">
    <location>
        <position position="175"/>
    </location>
    <ligand>
        <name>Mg(2+)</name>
        <dbReference type="ChEBI" id="CHEBI:18420"/>
    </ligand>
</feature>
<dbReference type="UniPathway" id="UPA00064">
    <property type="reaction ID" value="UER00091"/>
</dbReference>
<feature type="binding site" evidence="11">
    <location>
        <position position="286"/>
    </location>
    <ligand>
        <name>thiamine diphosphate</name>
        <dbReference type="ChEBI" id="CHEBI:58937"/>
    </ligand>
</feature>
<dbReference type="Pfam" id="PF02780">
    <property type="entry name" value="Transketolase_C"/>
    <property type="match status" value="1"/>
</dbReference>
<dbReference type="InterPro" id="IPR005475">
    <property type="entry name" value="Transketolase-like_Pyr-bd"/>
</dbReference>
<dbReference type="PROSITE" id="PS00801">
    <property type="entry name" value="TRANSKETOLASE_1"/>
    <property type="match status" value="1"/>
</dbReference>
<feature type="binding site" evidence="11">
    <location>
        <position position="74"/>
    </location>
    <ligand>
        <name>thiamine diphosphate</name>
        <dbReference type="ChEBI" id="CHEBI:58937"/>
    </ligand>
</feature>
<dbReference type="FunFam" id="3.40.50.920:FF:000002">
    <property type="entry name" value="1-deoxy-D-xylulose-5-phosphate synthase"/>
    <property type="match status" value="1"/>
</dbReference>